<gene>
    <name evidence="4" type="ORF">CROE0942_LOCUS5033</name>
</gene>
<name>A0A7S0JST7_CAFRO</name>
<evidence type="ECO:0000313" key="4">
    <source>
        <dbReference type="EMBL" id="CAD8560697.1"/>
    </source>
</evidence>
<sequence length="121" mass="12859">MDRGADVEARISSGATPLLIALRMRHLGAAGVLLKAGADFGACDKDGWNALLTAASAGTESMVRELLDRGADVEVTNVAGETALSVAANASVTRALEQADCLQRWHRRANLALWRRACGWR</sequence>
<accession>A0A7S0JST7</accession>
<organism evidence="4">
    <name type="scientific">Cafeteria roenbergensis</name>
    <name type="common">Marine flagellate</name>
    <dbReference type="NCBI Taxonomy" id="33653"/>
    <lineage>
        <taxon>Eukaryota</taxon>
        <taxon>Sar</taxon>
        <taxon>Stramenopiles</taxon>
        <taxon>Bigyra</taxon>
        <taxon>Opalozoa</taxon>
        <taxon>Bicosoecida</taxon>
        <taxon>Cafeteriaceae</taxon>
        <taxon>Cafeteria</taxon>
    </lineage>
</organism>
<dbReference type="EMBL" id="HBET01007478">
    <property type="protein sequence ID" value="CAD8560697.1"/>
    <property type="molecule type" value="Transcribed_RNA"/>
</dbReference>
<keyword evidence="2 3" id="KW-0040">ANK repeat</keyword>
<feature type="repeat" description="ANK" evidence="3">
    <location>
        <begin position="13"/>
        <end position="45"/>
    </location>
</feature>
<keyword evidence="1" id="KW-0677">Repeat</keyword>
<dbReference type="PANTHER" id="PTHR24171:SF10">
    <property type="entry name" value="ANKYRIN REPEAT DOMAIN-CONTAINING PROTEIN 29-LIKE"/>
    <property type="match status" value="1"/>
</dbReference>
<dbReference type="Gene3D" id="1.25.40.20">
    <property type="entry name" value="Ankyrin repeat-containing domain"/>
    <property type="match status" value="1"/>
</dbReference>
<proteinExistence type="predicted"/>
<reference evidence="4" key="1">
    <citation type="submission" date="2021-01" db="EMBL/GenBank/DDBJ databases">
        <authorList>
            <person name="Corre E."/>
            <person name="Pelletier E."/>
            <person name="Niang G."/>
            <person name="Scheremetjew M."/>
            <person name="Finn R."/>
            <person name="Kale V."/>
            <person name="Holt S."/>
            <person name="Cochrane G."/>
            <person name="Meng A."/>
            <person name="Brown T."/>
            <person name="Cohen L."/>
        </authorList>
    </citation>
    <scope>NUCLEOTIDE SEQUENCE</scope>
    <source>
        <strain evidence="4">E4-10</strain>
    </source>
</reference>
<dbReference type="SUPFAM" id="SSF48403">
    <property type="entry name" value="Ankyrin repeat"/>
    <property type="match status" value="1"/>
</dbReference>
<dbReference type="InterPro" id="IPR002110">
    <property type="entry name" value="Ankyrin_rpt"/>
</dbReference>
<dbReference type="AlphaFoldDB" id="A0A7S0JST7"/>
<dbReference type="InterPro" id="IPR036770">
    <property type="entry name" value="Ankyrin_rpt-contain_sf"/>
</dbReference>
<evidence type="ECO:0000256" key="1">
    <source>
        <dbReference type="ARBA" id="ARBA00022737"/>
    </source>
</evidence>
<dbReference type="PROSITE" id="PS50297">
    <property type="entry name" value="ANK_REP_REGION"/>
    <property type="match status" value="2"/>
</dbReference>
<evidence type="ECO:0000256" key="3">
    <source>
        <dbReference type="PROSITE-ProRule" id="PRU00023"/>
    </source>
</evidence>
<protein>
    <recommendedName>
        <fullName evidence="5">Ankyrin repeat domain-containing protein</fullName>
    </recommendedName>
</protein>
<evidence type="ECO:0008006" key="5">
    <source>
        <dbReference type="Google" id="ProtNLM"/>
    </source>
</evidence>
<feature type="repeat" description="ANK" evidence="3">
    <location>
        <begin position="46"/>
        <end position="78"/>
    </location>
</feature>
<evidence type="ECO:0000256" key="2">
    <source>
        <dbReference type="ARBA" id="ARBA00023043"/>
    </source>
</evidence>
<dbReference type="Pfam" id="PF12796">
    <property type="entry name" value="Ank_2"/>
    <property type="match status" value="1"/>
</dbReference>
<dbReference type="SMART" id="SM00248">
    <property type="entry name" value="ANK"/>
    <property type="match status" value="2"/>
</dbReference>
<dbReference type="PANTHER" id="PTHR24171">
    <property type="entry name" value="ANKYRIN REPEAT DOMAIN-CONTAINING PROTEIN 39-RELATED"/>
    <property type="match status" value="1"/>
</dbReference>
<dbReference type="PROSITE" id="PS50088">
    <property type="entry name" value="ANK_REPEAT"/>
    <property type="match status" value="2"/>
</dbReference>